<keyword evidence="1" id="KW-0175">Coiled coil</keyword>
<keyword evidence="2" id="KW-0812">Transmembrane</keyword>
<reference evidence="3 4" key="1">
    <citation type="journal article" date="2015" name="Stand. Genomic Sci.">
        <title>Genomic Encyclopedia of Bacterial and Archaeal Type Strains, Phase III: the genomes of soil and plant-associated and newly described type strains.</title>
        <authorList>
            <person name="Whitman W.B."/>
            <person name="Woyke T."/>
            <person name="Klenk H.P."/>
            <person name="Zhou Y."/>
            <person name="Lilburn T.G."/>
            <person name="Beck B.J."/>
            <person name="De Vos P."/>
            <person name="Vandamme P."/>
            <person name="Eisen J.A."/>
            <person name="Garrity G."/>
            <person name="Hugenholtz P."/>
            <person name="Kyrpides N.C."/>
        </authorList>
    </citation>
    <scope>NUCLEOTIDE SEQUENCE [LARGE SCALE GENOMIC DNA]</scope>
    <source>
        <strain evidence="3 4">AC4r</strain>
    </source>
</reference>
<comment type="caution">
    <text evidence="3">The sequence shown here is derived from an EMBL/GenBank/DDBJ whole genome shotgun (WGS) entry which is preliminary data.</text>
</comment>
<dbReference type="Proteomes" id="UP000292408">
    <property type="component" value="Unassembled WGS sequence"/>
</dbReference>
<gene>
    <name evidence="3" type="ORF">EV140_1912</name>
</gene>
<evidence type="ECO:0000313" key="3">
    <source>
        <dbReference type="EMBL" id="RZT59307.1"/>
    </source>
</evidence>
<proteinExistence type="predicted"/>
<dbReference type="EMBL" id="SGXT01000016">
    <property type="protein sequence ID" value="RZT59307.1"/>
    <property type="molecule type" value="Genomic_DNA"/>
</dbReference>
<name>A0A4Q7TH42_9MICO</name>
<feature type="coiled-coil region" evidence="1">
    <location>
        <begin position="50"/>
        <end position="81"/>
    </location>
</feature>
<keyword evidence="2" id="KW-1133">Transmembrane helix</keyword>
<protein>
    <submittedName>
        <fullName evidence="3">Uncharacterized protein</fullName>
    </submittedName>
</protein>
<evidence type="ECO:0000313" key="4">
    <source>
        <dbReference type="Proteomes" id="UP000292408"/>
    </source>
</evidence>
<accession>A0A4Q7TH42</accession>
<evidence type="ECO:0000256" key="2">
    <source>
        <dbReference type="SAM" id="Phobius"/>
    </source>
</evidence>
<keyword evidence="2" id="KW-0472">Membrane</keyword>
<dbReference type="OrthoDB" id="5122100at2"/>
<evidence type="ECO:0000256" key="1">
    <source>
        <dbReference type="SAM" id="Coils"/>
    </source>
</evidence>
<feature type="transmembrane region" description="Helical" evidence="2">
    <location>
        <begin position="6"/>
        <end position="29"/>
    </location>
</feature>
<sequence length="112" mass="12555">MTEQLVIGLLTLSGVVLTVVGGIAGAVIASRGQKRVGNIAAKAATDAAKQSNEQRMIDQLQEELSRYRDQTDQRLERLESENRAYRDFIFIQRDHMKNHGVTPPPWPDTLPR</sequence>
<keyword evidence="4" id="KW-1185">Reference proteome</keyword>
<dbReference type="AlphaFoldDB" id="A0A4Q7TH42"/>
<organism evidence="3 4">
    <name type="scientific">Microcella alkaliphila</name>
    <dbReference type="NCBI Taxonomy" id="279828"/>
    <lineage>
        <taxon>Bacteria</taxon>
        <taxon>Bacillati</taxon>
        <taxon>Actinomycetota</taxon>
        <taxon>Actinomycetes</taxon>
        <taxon>Micrococcales</taxon>
        <taxon>Microbacteriaceae</taxon>
        <taxon>Microcella</taxon>
    </lineage>
</organism>
<dbReference type="RefSeq" id="WP_130283326.1">
    <property type="nucleotide sequence ID" value="NZ_SGXT01000016.1"/>
</dbReference>